<dbReference type="Proteomes" id="UP001601059">
    <property type="component" value="Unassembled WGS sequence"/>
</dbReference>
<accession>A0ABW6KAC9</accession>
<keyword evidence="2" id="KW-1185">Reference proteome</keyword>
<comment type="caution">
    <text evidence="1">The sequence shown here is derived from an EMBL/GenBank/DDBJ whole genome shotgun (WGS) entry which is preliminary data.</text>
</comment>
<name>A0ABW6KAC9_9BACI</name>
<evidence type="ECO:0000313" key="1">
    <source>
        <dbReference type="EMBL" id="MFE8701174.1"/>
    </source>
</evidence>
<evidence type="ECO:0000313" key="2">
    <source>
        <dbReference type="Proteomes" id="UP001601059"/>
    </source>
</evidence>
<sequence>MILLVLFEEIHPKTKQKTGRMLVSHGINTVTLENVALPQEPPNELNARWHQDLQGWILD</sequence>
<dbReference type="RefSeq" id="WP_389361058.1">
    <property type="nucleotide sequence ID" value="NZ_JBIACK010000004.1"/>
</dbReference>
<protein>
    <submittedName>
        <fullName evidence="1">Uncharacterized protein</fullName>
    </submittedName>
</protein>
<dbReference type="EMBL" id="JBIACK010000004">
    <property type="protein sequence ID" value="MFE8701174.1"/>
    <property type="molecule type" value="Genomic_DNA"/>
</dbReference>
<organism evidence="1 2">
    <name type="scientific">Cytobacillus spartinae</name>
    <dbReference type="NCBI Taxonomy" id="3299023"/>
    <lineage>
        <taxon>Bacteria</taxon>
        <taxon>Bacillati</taxon>
        <taxon>Bacillota</taxon>
        <taxon>Bacilli</taxon>
        <taxon>Bacillales</taxon>
        <taxon>Bacillaceae</taxon>
        <taxon>Cytobacillus</taxon>
    </lineage>
</organism>
<reference evidence="1 2" key="1">
    <citation type="submission" date="2024-08" db="EMBL/GenBank/DDBJ databases">
        <title>Two novel Cytobacillus novel species.</title>
        <authorList>
            <person name="Liu G."/>
        </authorList>
    </citation>
    <scope>NUCLEOTIDE SEQUENCE [LARGE SCALE GENOMIC DNA]</scope>
    <source>
        <strain evidence="1 2">FJAT-54145</strain>
    </source>
</reference>
<proteinExistence type="predicted"/>
<gene>
    <name evidence="1" type="ORF">ACFYKX_11265</name>
</gene>